<dbReference type="InterPro" id="IPR024134">
    <property type="entry name" value="SOD_Cu/Zn_/chaperone"/>
</dbReference>
<gene>
    <name evidence="2" type="ORF">SBAD_LOCUS2075</name>
</gene>
<evidence type="ECO:0000313" key="4">
    <source>
        <dbReference type="WBParaSite" id="SBAD_0000217501-mRNA-1"/>
    </source>
</evidence>
<accession>A0A183IEN1</accession>
<organism evidence="4">
    <name type="scientific">Soboliphyme baturini</name>
    <dbReference type="NCBI Taxonomy" id="241478"/>
    <lineage>
        <taxon>Eukaryota</taxon>
        <taxon>Metazoa</taxon>
        <taxon>Ecdysozoa</taxon>
        <taxon>Nematoda</taxon>
        <taxon>Enoplea</taxon>
        <taxon>Dorylaimia</taxon>
        <taxon>Dioctophymatida</taxon>
        <taxon>Dioctophymatoidea</taxon>
        <taxon>Soboliphymatidae</taxon>
        <taxon>Soboliphyme</taxon>
    </lineage>
</organism>
<dbReference type="CDD" id="cd00305">
    <property type="entry name" value="Cu-Zn_Superoxide_Dismutase"/>
    <property type="match status" value="1"/>
</dbReference>
<reference evidence="2 3" key="2">
    <citation type="submission" date="2018-11" db="EMBL/GenBank/DDBJ databases">
        <authorList>
            <consortium name="Pathogen Informatics"/>
        </authorList>
    </citation>
    <scope>NUCLEOTIDE SEQUENCE [LARGE SCALE GENOMIC DNA]</scope>
</reference>
<dbReference type="InterPro" id="IPR001424">
    <property type="entry name" value="SOD_Cu_Zn_dom"/>
</dbReference>
<dbReference type="InterPro" id="IPR036423">
    <property type="entry name" value="SOD-like_Cu/Zn_dom_sf"/>
</dbReference>
<dbReference type="Pfam" id="PF00080">
    <property type="entry name" value="Sod_Cu"/>
    <property type="match status" value="1"/>
</dbReference>
<dbReference type="GO" id="GO:0005507">
    <property type="term" value="F:copper ion binding"/>
    <property type="evidence" value="ECO:0007669"/>
    <property type="project" value="InterPro"/>
</dbReference>
<proteinExistence type="predicted"/>
<dbReference type="GO" id="GO:0006801">
    <property type="term" value="P:superoxide metabolic process"/>
    <property type="evidence" value="ECO:0007669"/>
    <property type="project" value="InterPro"/>
</dbReference>
<dbReference type="SUPFAM" id="SSF49329">
    <property type="entry name" value="Cu,Zn superoxide dismutase-like"/>
    <property type="match status" value="1"/>
</dbReference>
<feature type="domain" description="Superoxide dismutase copper/zinc binding" evidence="1">
    <location>
        <begin position="54"/>
        <end position="201"/>
    </location>
</feature>
<dbReference type="AlphaFoldDB" id="A0A183IEN1"/>
<dbReference type="Proteomes" id="UP000270296">
    <property type="component" value="Unassembled WGS sequence"/>
</dbReference>
<sequence>MKLFTFKKTSLPTKQRGAASLLPCLIISYTVHAAIKAEPKIYREAVCILQGINVTGTIYFKQESLNGPTRIFGEVAGLVPGSHGMHIHEFGNMLNACELLGGHYNPLKKNHGYPNVSVTIFIAALDTRNRHIGDLGNIEVNRTGIGEVNSMNNLVSLGGPYSVIGRSFDIHENEDDLGNDGNAQRLKNGNGSADSVACCVIGLKQPK</sequence>
<dbReference type="Gene3D" id="2.60.40.200">
    <property type="entry name" value="Superoxide dismutase, copper/zinc binding domain"/>
    <property type="match status" value="1"/>
</dbReference>
<dbReference type="OrthoDB" id="2015551at2759"/>
<evidence type="ECO:0000259" key="1">
    <source>
        <dbReference type="Pfam" id="PF00080"/>
    </source>
</evidence>
<protein>
    <submittedName>
        <fullName evidence="4">Superoxide dismutase</fullName>
    </submittedName>
</protein>
<reference evidence="4" key="1">
    <citation type="submission" date="2016-06" db="UniProtKB">
        <authorList>
            <consortium name="WormBaseParasite"/>
        </authorList>
    </citation>
    <scope>IDENTIFICATION</scope>
</reference>
<dbReference type="PANTHER" id="PTHR10003">
    <property type="entry name" value="SUPEROXIDE DISMUTASE CU-ZN -RELATED"/>
    <property type="match status" value="1"/>
</dbReference>
<keyword evidence="3" id="KW-1185">Reference proteome</keyword>
<dbReference type="EMBL" id="UZAM01007072">
    <property type="protein sequence ID" value="VDO96409.1"/>
    <property type="molecule type" value="Genomic_DNA"/>
</dbReference>
<evidence type="ECO:0000313" key="3">
    <source>
        <dbReference type="Proteomes" id="UP000270296"/>
    </source>
</evidence>
<evidence type="ECO:0000313" key="2">
    <source>
        <dbReference type="EMBL" id="VDO96409.1"/>
    </source>
</evidence>
<name>A0A183IEN1_9BILA</name>
<dbReference type="WBParaSite" id="SBAD_0000217501-mRNA-1">
    <property type="protein sequence ID" value="SBAD_0000217501-mRNA-1"/>
    <property type="gene ID" value="SBAD_0000217501"/>
</dbReference>